<dbReference type="InterPro" id="IPR001206">
    <property type="entry name" value="Diacylglycerol_kinase_cat_dom"/>
</dbReference>
<proteinExistence type="inferred from homology"/>
<keyword evidence="3" id="KW-0444">Lipid biosynthesis</keyword>
<dbReference type="InterPro" id="IPR016064">
    <property type="entry name" value="NAD/diacylglycerol_kinase_sf"/>
</dbReference>
<dbReference type="GO" id="GO:0005524">
    <property type="term" value="F:ATP binding"/>
    <property type="evidence" value="ECO:0007669"/>
    <property type="project" value="UniProtKB-KW"/>
</dbReference>
<protein>
    <submittedName>
        <fullName evidence="12">YegS/Rv2252/BmrU family lipid kinase</fullName>
    </submittedName>
</protein>
<comment type="caution">
    <text evidence="12">The sequence shown here is derived from an EMBL/GenBank/DDBJ whole genome shotgun (WGS) entry which is preliminary data.</text>
</comment>
<evidence type="ECO:0000256" key="6">
    <source>
        <dbReference type="ARBA" id="ARBA00022777"/>
    </source>
</evidence>
<evidence type="ECO:0000313" key="12">
    <source>
        <dbReference type="EMBL" id="RDI39887.1"/>
    </source>
</evidence>
<keyword evidence="7" id="KW-0067">ATP-binding</keyword>
<evidence type="ECO:0000256" key="1">
    <source>
        <dbReference type="ARBA" id="ARBA00001946"/>
    </source>
</evidence>
<evidence type="ECO:0000313" key="13">
    <source>
        <dbReference type="Proteomes" id="UP000255326"/>
    </source>
</evidence>
<keyword evidence="10" id="KW-1208">Phospholipid metabolism</keyword>
<comment type="cofactor">
    <cofactor evidence="1">
        <name>Mg(2+)</name>
        <dbReference type="ChEBI" id="CHEBI:18420"/>
    </cofactor>
</comment>
<keyword evidence="8" id="KW-0443">Lipid metabolism</keyword>
<dbReference type="GO" id="GO:0004143">
    <property type="term" value="F:ATP-dependent diacylglycerol kinase activity"/>
    <property type="evidence" value="ECO:0007669"/>
    <property type="project" value="TreeGrafter"/>
</dbReference>
<evidence type="ECO:0000256" key="2">
    <source>
        <dbReference type="ARBA" id="ARBA00005983"/>
    </source>
</evidence>
<evidence type="ECO:0000256" key="7">
    <source>
        <dbReference type="ARBA" id="ARBA00022840"/>
    </source>
</evidence>
<dbReference type="PANTHER" id="PTHR12358:SF107">
    <property type="entry name" value="LIPID KINASE BMRU-RELATED"/>
    <property type="match status" value="1"/>
</dbReference>
<dbReference type="SMART" id="SM00046">
    <property type="entry name" value="DAGKc"/>
    <property type="match status" value="1"/>
</dbReference>
<dbReference type="Pfam" id="PF19279">
    <property type="entry name" value="YegS_C"/>
    <property type="match status" value="1"/>
</dbReference>
<evidence type="ECO:0000256" key="9">
    <source>
        <dbReference type="ARBA" id="ARBA00023209"/>
    </source>
</evidence>
<keyword evidence="13" id="KW-1185">Reference proteome</keyword>
<dbReference type="AlphaFoldDB" id="A0A370G7X3"/>
<accession>A0A370G7X3</accession>
<dbReference type="InterPro" id="IPR045540">
    <property type="entry name" value="YegS/DAGK_C"/>
</dbReference>
<dbReference type="Pfam" id="PF00781">
    <property type="entry name" value="DAGK_cat"/>
    <property type="match status" value="1"/>
</dbReference>
<dbReference type="Gene3D" id="2.60.200.40">
    <property type="match status" value="1"/>
</dbReference>
<dbReference type="PANTHER" id="PTHR12358">
    <property type="entry name" value="SPHINGOSINE KINASE"/>
    <property type="match status" value="1"/>
</dbReference>
<evidence type="ECO:0000256" key="5">
    <source>
        <dbReference type="ARBA" id="ARBA00022741"/>
    </source>
</evidence>
<dbReference type="PROSITE" id="PS50146">
    <property type="entry name" value="DAGK"/>
    <property type="match status" value="1"/>
</dbReference>
<dbReference type="RefSeq" id="WP_114746656.1">
    <property type="nucleotide sequence ID" value="NZ_QQAY01000014.1"/>
</dbReference>
<dbReference type="InterPro" id="IPR050187">
    <property type="entry name" value="Lipid_Phosphate_FormReg"/>
</dbReference>
<organism evidence="12 13">
    <name type="scientific">Falsibacillus pallidus</name>
    <dbReference type="NCBI Taxonomy" id="493781"/>
    <lineage>
        <taxon>Bacteria</taxon>
        <taxon>Bacillati</taxon>
        <taxon>Bacillota</taxon>
        <taxon>Bacilli</taxon>
        <taxon>Bacillales</taxon>
        <taxon>Bacillaceae</taxon>
        <taxon>Falsibacillus</taxon>
    </lineage>
</organism>
<sequence>MPEFKKGLLIYNGNAGNRDLAKNLQQAVPILAEHLDELTLMKTKEPGDGERICREFGSRYDVLFIMGGDGTVHECINGVAELETPPVVGVLPGGTCNDFSRLLKIPQDLGAAAELAASGKVVQMDIGSVNDRYFSNFWGIGLISDTSENINASSKNLLGKISYYISAIQTVKEASPFSFTLTYDGQILEDEAVMILVANGCFIGTNRVPLKKICADDGLLDILVIRNAGFALFKSLITQEEPTDMDLEESDIIHLQAKEISVETDKPMKADMDGEVYDGTPAKISILPKKIPFIMGEFPY</sequence>
<feature type="domain" description="DAGKc" evidence="11">
    <location>
        <begin position="2"/>
        <end position="133"/>
    </location>
</feature>
<name>A0A370G7X3_9BACI</name>
<dbReference type="EMBL" id="QQAY01000014">
    <property type="protein sequence ID" value="RDI39887.1"/>
    <property type="molecule type" value="Genomic_DNA"/>
</dbReference>
<keyword evidence="4" id="KW-0808">Transferase</keyword>
<dbReference type="InterPro" id="IPR005218">
    <property type="entry name" value="Diacylglycerol/lipid_kinase"/>
</dbReference>
<keyword evidence="9" id="KW-0594">Phospholipid biosynthesis</keyword>
<comment type="similarity">
    <text evidence="2">Belongs to the diacylglycerol/lipid kinase family.</text>
</comment>
<gene>
    <name evidence="12" type="ORF">DFR59_11445</name>
</gene>
<keyword evidence="6 12" id="KW-0418">Kinase</keyword>
<evidence type="ECO:0000259" key="11">
    <source>
        <dbReference type="PROSITE" id="PS50146"/>
    </source>
</evidence>
<dbReference type="OrthoDB" id="142078at2"/>
<evidence type="ECO:0000256" key="3">
    <source>
        <dbReference type="ARBA" id="ARBA00022516"/>
    </source>
</evidence>
<keyword evidence="5" id="KW-0547">Nucleotide-binding</keyword>
<dbReference type="SUPFAM" id="SSF111331">
    <property type="entry name" value="NAD kinase/diacylglycerol kinase-like"/>
    <property type="match status" value="1"/>
</dbReference>
<dbReference type="Gene3D" id="3.40.50.10330">
    <property type="entry name" value="Probable inorganic polyphosphate/atp-NAD kinase, domain 1"/>
    <property type="match status" value="1"/>
</dbReference>
<dbReference type="InterPro" id="IPR017438">
    <property type="entry name" value="ATP-NAD_kinase_N"/>
</dbReference>
<dbReference type="GO" id="GO:0005886">
    <property type="term" value="C:plasma membrane"/>
    <property type="evidence" value="ECO:0007669"/>
    <property type="project" value="TreeGrafter"/>
</dbReference>
<reference evidence="12 13" key="1">
    <citation type="submission" date="2018-07" db="EMBL/GenBank/DDBJ databases">
        <title>Genomic Encyclopedia of Type Strains, Phase IV (KMG-IV): sequencing the most valuable type-strain genomes for metagenomic binning, comparative biology and taxonomic classification.</title>
        <authorList>
            <person name="Goeker M."/>
        </authorList>
    </citation>
    <scope>NUCLEOTIDE SEQUENCE [LARGE SCALE GENOMIC DNA]</scope>
    <source>
        <strain evidence="12 13">DSM 25281</strain>
    </source>
</reference>
<dbReference type="NCBIfam" id="TIGR00147">
    <property type="entry name" value="YegS/Rv2252/BmrU family lipid kinase"/>
    <property type="match status" value="1"/>
</dbReference>
<evidence type="ECO:0000256" key="4">
    <source>
        <dbReference type="ARBA" id="ARBA00022679"/>
    </source>
</evidence>
<evidence type="ECO:0000256" key="10">
    <source>
        <dbReference type="ARBA" id="ARBA00023264"/>
    </source>
</evidence>
<evidence type="ECO:0000256" key="8">
    <source>
        <dbReference type="ARBA" id="ARBA00023098"/>
    </source>
</evidence>
<dbReference type="GO" id="GO:0008654">
    <property type="term" value="P:phospholipid biosynthetic process"/>
    <property type="evidence" value="ECO:0007669"/>
    <property type="project" value="UniProtKB-KW"/>
</dbReference>
<dbReference type="Proteomes" id="UP000255326">
    <property type="component" value="Unassembled WGS sequence"/>
</dbReference>